<dbReference type="GO" id="GO:0007165">
    <property type="term" value="P:signal transduction"/>
    <property type="evidence" value="ECO:0007669"/>
    <property type="project" value="InterPro"/>
</dbReference>
<dbReference type="SMART" id="SM00324">
    <property type="entry name" value="RhoGAP"/>
    <property type="match status" value="1"/>
</dbReference>
<feature type="region of interest" description="Disordered" evidence="2">
    <location>
        <begin position="1"/>
        <end position="23"/>
    </location>
</feature>
<evidence type="ECO:0000256" key="1">
    <source>
        <dbReference type="ARBA" id="ARBA00022468"/>
    </source>
</evidence>
<evidence type="ECO:0000259" key="3">
    <source>
        <dbReference type="PROSITE" id="PS50238"/>
    </source>
</evidence>
<reference evidence="5" key="1">
    <citation type="journal article" date="2020" name="J. Eukaryot. Microbiol.">
        <title>De novo Sequencing, Assembly and Annotation of the Transcriptome for the Free-Living Testate Amoeba Arcella intermedia.</title>
        <authorList>
            <person name="Ribeiro G.M."/>
            <person name="Porfirio-Sousa A.L."/>
            <person name="Maurer-Alcala X.X."/>
            <person name="Katz L.A."/>
            <person name="Lahr D.J.G."/>
        </authorList>
    </citation>
    <scope>NUCLEOTIDE SEQUENCE</scope>
</reference>
<dbReference type="InterPro" id="IPR000857">
    <property type="entry name" value="MyTH4_dom"/>
</dbReference>
<dbReference type="PANTHER" id="PTHR45876:SF8">
    <property type="entry name" value="FI04035P"/>
    <property type="match status" value="1"/>
</dbReference>
<dbReference type="SUPFAM" id="SSF48350">
    <property type="entry name" value="GTPase activation domain, GAP"/>
    <property type="match status" value="1"/>
</dbReference>
<feature type="domain" description="Rho-GAP" evidence="3">
    <location>
        <begin position="241"/>
        <end position="427"/>
    </location>
</feature>
<name>A0A6B2L1N0_9EUKA</name>
<dbReference type="Pfam" id="PF00784">
    <property type="entry name" value="MyTH4"/>
    <property type="match status" value="1"/>
</dbReference>
<feature type="domain" description="MyTH4" evidence="4">
    <location>
        <begin position="72"/>
        <end position="230"/>
    </location>
</feature>
<feature type="compositionally biased region" description="Basic residues" evidence="2">
    <location>
        <begin position="1"/>
        <end position="20"/>
    </location>
</feature>
<dbReference type="GO" id="GO:0005096">
    <property type="term" value="F:GTPase activator activity"/>
    <property type="evidence" value="ECO:0007669"/>
    <property type="project" value="UniProtKB-KW"/>
</dbReference>
<proteinExistence type="predicted"/>
<dbReference type="InterPro" id="IPR038185">
    <property type="entry name" value="MyTH4_dom_sf"/>
</dbReference>
<sequence length="429" mass="49158">MRATVKKKSSRSASRSKSRERKTMIVTTTTHLPDELKEDIEKFALADFAQQYFRQQRTLFNKKIRMEKILEFTKTPIKESILLSCDELNKEAIDMFKGILEFMGDRKSSSFFGKEASDLEIAHLLLKLAIDNPQIRDELYVQLVKQTTANPYEKSEEKGWELMCMALEVFLLPSPNFENHLRHHFHFVADKSTSPRIKQFATYCSERLANLALKPRAPQLPNPSLLSQAREAPFIKSVFRSSLEQMMEYQKTTHPDLMVPIVLQTLIQLIIDHGGLETVGIFRVAAQVDELAELKKNLEISKGETVPGVNDPNVPACLLKLWLSEIRFPLIPTEFYTVMTQNCKDWATLERILTSFPILYSTTLVYLVNFLQKVIQSENKMTAANVAIVISPTLCRCPVTDTFLVMQQTMLESELCVTLLKNMPPIFPF</sequence>
<accession>A0A6B2L1N0</accession>
<dbReference type="SMART" id="SM00139">
    <property type="entry name" value="MyTH4"/>
    <property type="match status" value="1"/>
</dbReference>
<dbReference type="PROSITE" id="PS51016">
    <property type="entry name" value="MYTH4"/>
    <property type="match status" value="1"/>
</dbReference>
<dbReference type="AlphaFoldDB" id="A0A6B2L1N0"/>
<dbReference type="Gene3D" id="1.25.40.530">
    <property type="entry name" value="MyTH4 domain"/>
    <property type="match status" value="1"/>
</dbReference>
<organism evidence="5">
    <name type="scientific">Arcella intermedia</name>
    <dbReference type="NCBI Taxonomy" id="1963864"/>
    <lineage>
        <taxon>Eukaryota</taxon>
        <taxon>Amoebozoa</taxon>
        <taxon>Tubulinea</taxon>
        <taxon>Elardia</taxon>
        <taxon>Arcellinida</taxon>
        <taxon>Sphaerothecina</taxon>
        <taxon>Arcellidae</taxon>
        <taxon>Arcella</taxon>
    </lineage>
</organism>
<dbReference type="GO" id="GO:0005856">
    <property type="term" value="C:cytoskeleton"/>
    <property type="evidence" value="ECO:0007669"/>
    <property type="project" value="InterPro"/>
</dbReference>
<dbReference type="PROSITE" id="PS50238">
    <property type="entry name" value="RHOGAP"/>
    <property type="match status" value="1"/>
</dbReference>
<evidence type="ECO:0000256" key="2">
    <source>
        <dbReference type="SAM" id="MobiDB-lite"/>
    </source>
</evidence>
<protein>
    <recommendedName>
        <fullName evidence="6">Rho-GAP domain-containing protein</fullName>
    </recommendedName>
</protein>
<dbReference type="InterPro" id="IPR008936">
    <property type="entry name" value="Rho_GTPase_activation_prot"/>
</dbReference>
<dbReference type="GO" id="GO:0005737">
    <property type="term" value="C:cytoplasm"/>
    <property type="evidence" value="ECO:0007669"/>
    <property type="project" value="TreeGrafter"/>
</dbReference>
<dbReference type="InterPro" id="IPR000198">
    <property type="entry name" value="RhoGAP_dom"/>
</dbReference>
<dbReference type="Gene3D" id="1.10.555.10">
    <property type="entry name" value="Rho GTPase activation protein"/>
    <property type="match status" value="1"/>
</dbReference>
<evidence type="ECO:0000259" key="4">
    <source>
        <dbReference type="PROSITE" id="PS51016"/>
    </source>
</evidence>
<evidence type="ECO:0000313" key="5">
    <source>
        <dbReference type="EMBL" id="NDV30821.1"/>
    </source>
</evidence>
<dbReference type="PANTHER" id="PTHR45876">
    <property type="entry name" value="FI04035P"/>
    <property type="match status" value="1"/>
</dbReference>
<evidence type="ECO:0008006" key="6">
    <source>
        <dbReference type="Google" id="ProtNLM"/>
    </source>
</evidence>
<keyword evidence="1" id="KW-0343">GTPase activation</keyword>
<dbReference type="Pfam" id="PF00620">
    <property type="entry name" value="RhoGAP"/>
    <property type="match status" value="1"/>
</dbReference>
<dbReference type="EMBL" id="GIBP01001852">
    <property type="protein sequence ID" value="NDV30821.1"/>
    <property type="molecule type" value="Transcribed_RNA"/>
</dbReference>